<dbReference type="RefSeq" id="WP_358138905.1">
    <property type="nucleotide sequence ID" value="NZ_JBFALK010000021.1"/>
</dbReference>
<comment type="caution">
    <text evidence="1">The sequence shown here is derived from an EMBL/GenBank/DDBJ whole genome shotgun (WGS) entry which is preliminary data.</text>
</comment>
<dbReference type="Proteomes" id="UP001551675">
    <property type="component" value="Unassembled WGS sequence"/>
</dbReference>
<proteinExistence type="predicted"/>
<evidence type="ECO:0000313" key="2">
    <source>
        <dbReference type="Proteomes" id="UP001551675"/>
    </source>
</evidence>
<organism evidence="1 2">
    <name type="scientific">Microtetraspora glauca</name>
    <dbReference type="NCBI Taxonomy" id="1996"/>
    <lineage>
        <taxon>Bacteria</taxon>
        <taxon>Bacillati</taxon>
        <taxon>Actinomycetota</taxon>
        <taxon>Actinomycetes</taxon>
        <taxon>Streptosporangiales</taxon>
        <taxon>Streptosporangiaceae</taxon>
        <taxon>Microtetraspora</taxon>
    </lineage>
</organism>
<evidence type="ECO:0008006" key="3">
    <source>
        <dbReference type="Google" id="ProtNLM"/>
    </source>
</evidence>
<gene>
    <name evidence="1" type="ORF">AB0I59_32390</name>
</gene>
<accession>A0ABV3GNW4</accession>
<evidence type="ECO:0000313" key="1">
    <source>
        <dbReference type="EMBL" id="MEV0973326.1"/>
    </source>
</evidence>
<reference evidence="1 2" key="1">
    <citation type="submission" date="2024-06" db="EMBL/GenBank/DDBJ databases">
        <title>The Natural Products Discovery Center: Release of the First 8490 Sequenced Strains for Exploring Actinobacteria Biosynthetic Diversity.</title>
        <authorList>
            <person name="Kalkreuter E."/>
            <person name="Kautsar S.A."/>
            <person name="Yang D."/>
            <person name="Bader C.D."/>
            <person name="Teijaro C.N."/>
            <person name="Fluegel L."/>
            <person name="Davis C.M."/>
            <person name="Simpson J.R."/>
            <person name="Lauterbach L."/>
            <person name="Steele A.D."/>
            <person name="Gui C."/>
            <person name="Meng S."/>
            <person name="Li G."/>
            <person name="Viehrig K."/>
            <person name="Ye F."/>
            <person name="Su P."/>
            <person name="Kiefer A.F."/>
            <person name="Nichols A."/>
            <person name="Cepeda A.J."/>
            <person name="Yan W."/>
            <person name="Fan B."/>
            <person name="Jiang Y."/>
            <person name="Adhikari A."/>
            <person name="Zheng C.-J."/>
            <person name="Schuster L."/>
            <person name="Cowan T.M."/>
            <person name="Smanski M.J."/>
            <person name="Chevrette M.G."/>
            <person name="De Carvalho L.P.S."/>
            <person name="Shen B."/>
        </authorList>
    </citation>
    <scope>NUCLEOTIDE SEQUENCE [LARGE SCALE GENOMIC DNA]</scope>
    <source>
        <strain evidence="1 2">NPDC050100</strain>
    </source>
</reference>
<keyword evidence="2" id="KW-1185">Reference proteome</keyword>
<name>A0ABV3GNW4_MICGL</name>
<dbReference type="EMBL" id="JBFALK010000021">
    <property type="protein sequence ID" value="MEV0973326.1"/>
    <property type="molecule type" value="Genomic_DNA"/>
</dbReference>
<sequence>MSRRARWIVIAVLAGFSSVYALAAPSGVLLAGPMFAMQLPYVLLVAGPHEVTEGIIQA</sequence>
<protein>
    <recommendedName>
        <fullName evidence="3">MFS transporter</fullName>
    </recommendedName>
</protein>